<dbReference type="AlphaFoldDB" id="A0A4U9CV75"/>
<evidence type="ECO:0000256" key="2">
    <source>
        <dbReference type="ARBA" id="ARBA00022857"/>
    </source>
</evidence>
<organism evidence="4 5">
    <name type="scientific">Raoultella terrigena</name>
    <name type="common">Klebsiella terrigena</name>
    <dbReference type="NCBI Taxonomy" id="577"/>
    <lineage>
        <taxon>Bacteria</taxon>
        <taxon>Pseudomonadati</taxon>
        <taxon>Pseudomonadota</taxon>
        <taxon>Gammaproteobacteria</taxon>
        <taxon>Enterobacterales</taxon>
        <taxon>Enterobacteriaceae</taxon>
        <taxon>Klebsiella/Raoultella group</taxon>
        <taxon>Raoultella</taxon>
    </lineage>
</organism>
<accession>A0A4U9CV75</accession>
<dbReference type="Gene3D" id="3.90.25.10">
    <property type="entry name" value="UDP-galactose 4-epimerase, domain 1"/>
    <property type="match status" value="1"/>
</dbReference>
<dbReference type="EC" id="1.7.-.-" evidence="4"/>
<sequence length="304" mass="33074">MMNNRSFILVFGATGQQGGSVARALLNNGWPVRVMVRNPSSQVSLALRDSGAEIVTGTFDDVDAMREAMKGVYGVFSVQPSSPGGTVTDDDEVRYGKTIASLAVEYGVQHLVYSSGSAVGDKPTGLAHFDTKAEIERYIRTLPIISTIVRPAMFMELLVMPGFGLDESRFTFFMQPEGFVQVIAVEDIGKIVAAIYAGPERFKVKRLTSPAMSSLVSSFRNGFSAAAGRLIPYSRFSDEVLAANPFLQKLTALVDDGRLAGHASLETMRQMNPQLQSFESWLAGSGREAFERALATSSSWEFNR</sequence>
<gene>
    <name evidence="4" type="primary">azoB</name>
    <name evidence="4" type="ORF">NCTC9185_00349</name>
</gene>
<evidence type="ECO:0000313" key="5">
    <source>
        <dbReference type="Proteomes" id="UP000339249"/>
    </source>
</evidence>
<evidence type="ECO:0000259" key="3">
    <source>
        <dbReference type="Pfam" id="PF05368"/>
    </source>
</evidence>
<dbReference type="Gene3D" id="3.40.50.720">
    <property type="entry name" value="NAD(P)-binding Rossmann-like Domain"/>
    <property type="match status" value="1"/>
</dbReference>
<keyword evidence="4" id="KW-0560">Oxidoreductase</keyword>
<dbReference type="Proteomes" id="UP000339249">
    <property type="component" value="Unassembled WGS sequence"/>
</dbReference>
<dbReference type="EMBL" id="CABDVU010000001">
    <property type="protein sequence ID" value="VTN08472.1"/>
    <property type="molecule type" value="Genomic_DNA"/>
</dbReference>
<proteinExistence type="inferred from homology"/>
<evidence type="ECO:0000313" key="4">
    <source>
        <dbReference type="EMBL" id="VTN08472.1"/>
    </source>
</evidence>
<evidence type="ECO:0000256" key="1">
    <source>
        <dbReference type="ARBA" id="ARBA00006328"/>
    </source>
</evidence>
<dbReference type="InterPro" id="IPR051164">
    <property type="entry name" value="NmrA-like_oxidored"/>
</dbReference>
<dbReference type="CDD" id="cd05251">
    <property type="entry name" value="NmrA_like_SDR_a"/>
    <property type="match status" value="1"/>
</dbReference>
<protein>
    <submittedName>
        <fullName evidence="4">NAD(P)H azoreductase</fullName>
        <ecNumber evidence="4">1.7.-.-</ecNumber>
    </submittedName>
</protein>
<dbReference type="InterPro" id="IPR036291">
    <property type="entry name" value="NAD(P)-bd_dom_sf"/>
</dbReference>
<dbReference type="InterPro" id="IPR008030">
    <property type="entry name" value="NmrA-like"/>
</dbReference>
<comment type="similarity">
    <text evidence="1">Belongs to the NmrA-type oxidoreductase family.</text>
</comment>
<dbReference type="PANTHER" id="PTHR42748">
    <property type="entry name" value="NITROGEN METABOLITE REPRESSION PROTEIN NMRA FAMILY MEMBER"/>
    <property type="match status" value="1"/>
</dbReference>
<dbReference type="Pfam" id="PF05368">
    <property type="entry name" value="NmrA"/>
    <property type="match status" value="1"/>
</dbReference>
<name>A0A4U9CV75_RAOTE</name>
<feature type="domain" description="NmrA-like" evidence="3">
    <location>
        <begin position="6"/>
        <end position="245"/>
    </location>
</feature>
<keyword evidence="2" id="KW-0521">NADP</keyword>
<dbReference type="GO" id="GO:0016491">
    <property type="term" value="F:oxidoreductase activity"/>
    <property type="evidence" value="ECO:0007669"/>
    <property type="project" value="UniProtKB-KW"/>
</dbReference>
<dbReference type="PANTHER" id="PTHR42748:SF7">
    <property type="entry name" value="NMRA LIKE REDOX SENSOR 1-RELATED"/>
    <property type="match status" value="1"/>
</dbReference>
<reference evidence="4 5" key="1">
    <citation type="submission" date="2019-04" db="EMBL/GenBank/DDBJ databases">
        <authorList>
            <consortium name="Pathogen Informatics"/>
        </authorList>
    </citation>
    <scope>NUCLEOTIDE SEQUENCE [LARGE SCALE GENOMIC DNA]</scope>
    <source>
        <strain evidence="4 5">NCTC9185</strain>
    </source>
</reference>
<dbReference type="SUPFAM" id="SSF51735">
    <property type="entry name" value="NAD(P)-binding Rossmann-fold domains"/>
    <property type="match status" value="1"/>
</dbReference>